<sequence length="152" mass="17572">MVELLEVVSDFGEQMNLQFNPIKSAIVEFASCRDSERNFEIQNLPLRIPNSYKYLRITLCDGRNYSEEQQKIWESKAEKVLRRMHAKSLWKFNRSEVTKIQWKSRAVPGLTYVNSVTTVSAELQRGLEILQGEAGRWALGEPNANTAIEFMD</sequence>
<dbReference type="KEGG" id="goe:108864687"/>
<evidence type="ECO:0000313" key="1">
    <source>
        <dbReference type="Proteomes" id="UP000694867"/>
    </source>
</evidence>
<proteinExistence type="predicted"/>
<dbReference type="RefSeq" id="XP_018496311.1">
    <property type="nucleotide sequence ID" value="XM_018640795.1"/>
</dbReference>
<evidence type="ECO:0000313" key="2">
    <source>
        <dbReference type="RefSeq" id="XP_018496311.1"/>
    </source>
</evidence>
<reference evidence="2" key="1">
    <citation type="submission" date="2025-08" db="UniProtKB">
        <authorList>
            <consortium name="RefSeq"/>
        </authorList>
    </citation>
    <scope>IDENTIFICATION</scope>
</reference>
<organism evidence="1 2">
    <name type="scientific">Galendromus occidentalis</name>
    <name type="common">western predatory mite</name>
    <dbReference type="NCBI Taxonomy" id="34638"/>
    <lineage>
        <taxon>Eukaryota</taxon>
        <taxon>Metazoa</taxon>
        <taxon>Ecdysozoa</taxon>
        <taxon>Arthropoda</taxon>
        <taxon>Chelicerata</taxon>
        <taxon>Arachnida</taxon>
        <taxon>Acari</taxon>
        <taxon>Parasitiformes</taxon>
        <taxon>Mesostigmata</taxon>
        <taxon>Gamasina</taxon>
        <taxon>Phytoseioidea</taxon>
        <taxon>Phytoseiidae</taxon>
        <taxon>Typhlodrominae</taxon>
        <taxon>Galendromus</taxon>
    </lineage>
</organism>
<dbReference type="AlphaFoldDB" id="A0AAJ7L7C2"/>
<dbReference type="Proteomes" id="UP000694867">
    <property type="component" value="Unplaced"/>
</dbReference>
<dbReference type="GeneID" id="108864687"/>
<gene>
    <name evidence="2" type="primary">LOC108864687</name>
</gene>
<keyword evidence="1" id="KW-1185">Reference proteome</keyword>
<accession>A0AAJ7L7C2</accession>
<protein>
    <submittedName>
        <fullName evidence="2">Uncharacterized protein LOC108864687</fullName>
    </submittedName>
</protein>
<name>A0AAJ7L7C2_9ACAR</name>